<sequence>MTLCFAPLVTHFFIGLPIMVNQTTRRIPWRCVAPLLHPTTILWRYMTILDRRLRCRRWTPERFSATNAAFFTHKGWTSSEQKMEESLRDLVRWPPSTRASLLSVSVLGTLVVAIQGVQVLNEMIIVPTLGLDSSQGVATVFFPLAIISLFRLFPALCITQDFAFREDRARAGIEIRRARQQPGGLNAASNASISDQPRLWPAIALRISAVLVFTRISTNHCLHLAISFSRNTTVSELMRWSCSRVRNRLTQHSLGMILQAH</sequence>
<comment type="caution">
    <text evidence="3">The sequence shown here is derived from an EMBL/GenBank/DDBJ whole genome shotgun (WGS) entry which is preliminary data.</text>
</comment>
<keyword evidence="1" id="KW-0472">Membrane</keyword>
<proteinExistence type="predicted"/>
<gene>
    <name evidence="3" type="ORF">QBC42DRAFT_285733</name>
</gene>
<dbReference type="EMBL" id="MU864962">
    <property type="protein sequence ID" value="KAK4463258.1"/>
    <property type="molecule type" value="Genomic_DNA"/>
</dbReference>
<keyword evidence="1" id="KW-0812">Transmembrane</keyword>
<dbReference type="Proteomes" id="UP001321749">
    <property type="component" value="Unassembled WGS sequence"/>
</dbReference>
<evidence type="ECO:0000313" key="4">
    <source>
        <dbReference type="Proteomes" id="UP001321749"/>
    </source>
</evidence>
<feature type="chain" id="PRO_5043911517" evidence="2">
    <location>
        <begin position="16"/>
        <end position="261"/>
    </location>
</feature>
<keyword evidence="4" id="KW-1185">Reference proteome</keyword>
<protein>
    <submittedName>
        <fullName evidence="3">Uncharacterized protein</fullName>
    </submittedName>
</protein>
<feature type="transmembrane region" description="Helical" evidence="1">
    <location>
        <begin position="101"/>
        <end position="120"/>
    </location>
</feature>
<evidence type="ECO:0000313" key="3">
    <source>
        <dbReference type="EMBL" id="KAK4463258.1"/>
    </source>
</evidence>
<accession>A0AAV9HUW3</accession>
<keyword evidence="1" id="KW-1133">Transmembrane helix</keyword>
<dbReference type="AlphaFoldDB" id="A0AAV9HUW3"/>
<feature type="transmembrane region" description="Helical" evidence="1">
    <location>
        <begin position="140"/>
        <end position="158"/>
    </location>
</feature>
<organism evidence="3 4">
    <name type="scientific">Cladorrhinum samala</name>
    <dbReference type="NCBI Taxonomy" id="585594"/>
    <lineage>
        <taxon>Eukaryota</taxon>
        <taxon>Fungi</taxon>
        <taxon>Dikarya</taxon>
        <taxon>Ascomycota</taxon>
        <taxon>Pezizomycotina</taxon>
        <taxon>Sordariomycetes</taxon>
        <taxon>Sordariomycetidae</taxon>
        <taxon>Sordariales</taxon>
        <taxon>Podosporaceae</taxon>
        <taxon>Cladorrhinum</taxon>
    </lineage>
</organism>
<reference evidence="3" key="1">
    <citation type="journal article" date="2023" name="Mol. Phylogenet. Evol.">
        <title>Genome-scale phylogeny and comparative genomics of the fungal order Sordariales.</title>
        <authorList>
            <person name="Hensen N."/>
            <person name="Bonometti L."/>
            <person name="Westerberg I."/>
            <person name="Brannstrom I.O."/>
            <person name="Guillou S."/>
            <person name="Cros-Aarteil S."/>
            <person name="Calhoun S."/>
            <person name="Haridas S."/>
            <person name="Kuo A."/>
            <person name="Mondo S."/>
            <person name="Pangilinan J."/>
            <person name="Riley R."/>
            <person name="LaButti K."/>
            <person name="Andreopoulos B."/>
            <person name="Lipzen A."/>
            <person name="Chen C."/>
            <person name="Yan M."/>
            <person name="Daum C."/>
            <person name="Ng V."/>
            <person name="Clum A."/>
            <person name="Steindorff A."/>
            <person name="Ohm R.A."/>
            <person name="Martin F."/>
            <person name="Silar P."/>
            <person name="Natvig D.O."/>
            <person name="Lalanne C."/>
            <person name="Gautier V."/>
            <person name="Ament-Velasquez S.L."/>
            <person name="Kruys A."/>
            <person name="Hutchinson M.I."/>
            <person name="Powell A.J."/>
            <person name="Barry K."/>
            <person name="Miller A.N."/>
            <person name="Grigoriev I.V."/>
            <person name="Debuchy R."/>
            <person name="Gladieux P."/>
            <person name="Hiltunen Thoren M."/>
            <person name="Johannesson H."/>
        </authorList>
    </citation>
    <scope>NUCLEOTIDE SEQUENCE</scope>
    <source>
        <strain evidence="3">PSN324</strain>
    </source>
</reference>
<keyword evidence="2" id="KW-0732">Signal</keyword>
<evidence type="ECO:0000256" key="2">
    <source>
        <dbReference type="SAM" id="SignalP"/>
    </source>
</evidence>
<feature type="signal peptide" evidence="2">
    <location>
        <begin position="1"/>
        <end position="15"/>
    </location>
</feature>
<evidence type="ECO:0000256" key="1">
    <source>
        <dbReference type="SAM" id="Phobius"/>
    </source>
</evidence>
<reference evidence="3" key="2">
    <citation type="submission" date="2023-06" db="EMBL/GenBank/DDBJ databases">
        <authorList>
            <consortium name="Lawrence Berkeley National Laboratory"/>
            <person name="Mondo S.J."/>
            <person name="Hensen N."/>
            <person name="Bonometti L."/>
            <person name="Westerberg I."/>
            <person name="Brannstrom I.O."/>
            <person name="Guillou S."/>
            <person name="Cros-Aarteil S."/>
            <person name="Calhoun S."/>
            <person name="Haridas S."/>
            <person name="Kuo A."/>
            <person name="Pangilinan J."/>
            <person name="Riley R."/>
            <person name="Labutti K."/>
            <person name="Andreopoulos B."/>
            <person name="Lipzen A."/>
            <person name="Chen C."/>
            <person name="Yanf M."/>
            <person name="Daum C."/>
            <person name="Ng V."/>
            <person name="Clum A."/>
            <person name="Steindorff A."/>
            <person name="Ohm R."/>
            <person name="Martin F."/>
            <person name="Silar P."/>
            <person name="Natvig D."/>
            <person name="Lalanne C."/>
            <person name="Gautier V."/>
            <person name="Ament-Velasquez S.L."/>
            <person name="Kruys A."/>
            <person name="Hutchinson M.I."/>
            <person name="Powell A.J."/>
            <person name="Barry K."/>
            <person name="Miller A.N."/>
            <person name="Grigoriev I.V."/>
            <person name="Debuchy R."/>
            <person name="Gladieux P."/>
            <person name="Thoren M.H."/>
            <person name="Johannesson H."/>
        </authorList>
    </citation>
    <scope>NUCLEOTIDE SEQUENCE</scope>
    <source>
        <strain evidence="3">PSN324</strain>
    </source>
</reference>
<name>A0AAV9HUW3_9PEZI</name>